<dbReference type="PROSITE" id="PS00010">
    <property type="entry name" value="ASX_HYDROXYL"/>
    <property type="match status" value="1"/>
</dbReference>
<comment type="subcellular location">
    <subcellularLocation>
        <location evidence="1">Membrane</location>
        <topology evidence="1">Single-pass type I membrane protein</topology>
    </subcellularLocation>
</comment>
<evidence type="ECO:0000256" key="7">
    <source>
        <dbReference type="ARBA" id="ARBA00022840"/>
    </source>
</evidence>
<keyword evidence="4" id="KW-0808">Transferase</keyword>
<keyword evidence="6" id="KW-0547">Nucleotide-binding</keyword>
<dbReference type="InterPro" id="IPR000152">
    <property type="entry name" value="EGF-type_Asp/Asn_hydroxyl_site"/>
</dbReference>
<dbReference type="GO" id="GO:0007166">
    <property type="term" value="P:cell surface receptor signaling pathway"/>
    <property type="evidence" value="ECO:0007669"/>
    <property type="project" value="InterPro"/>
</dbReference>
<dbReference type="AlphaFoldDB" id="A0A8T0P9T9"/>
<dbReference type="Gene3D" id="3.30.200.20">
    <property type="entry name" value="Phosphorylase Kinase, domain 1"/>
    <property type="match status" value="1"/>
</dbReference>
<dbReference type="Pfam" id="PF07645">
    <property type="entry name" value="EGF_CA"/>
    <property type="match status" value="2"/>
</dbReference>
<feature type="transmembrane region" description="Helical" evidence="10">
    <location>
        <begin position="625"/>
        <end position="648"/>
    </location>
</feature>
<dbReference type="SMART" id="SM00179">
    <property type="entry name" value="EGF_CA"/>
    <property type="match status" value="2"/>
</dbReference>
<dbReference type="GO" id="GO:0005509">
    <property type="term" value="F:calcium ion binding"/>
    <property type="evidence" value="ECO:0007669"/>
    <property type="project" value="InterPro"/>
</dbReference>
<evidence type="ECO:0000256" key="4">
    <source>
        <dbReference type="ARBA" id="ARBA00022679"/>
    </source>
</evidence>
<keyword evidence="2" id="KW-0418">Kinase</keyword>
<keyword evidence="2" id="KW-0723">Serine/threonine-protein kinase</keyword>
<evidence type="ECO:0000256" key="8">
    <source>
        <dbReference type="ARBA" id="ARBA00023157"/>
    </source>
</evidence>
<evidence type="ECO:0000256" key="1">
    <source>
        <dbReference type="ARBA" id="ARBA00004479"/>
    </source>
</evidence>
<dbReference type="InterPro" id="IPR008271">
    <property type="entry name" value="Ser/Thr_kinase_AS"/>
</dbReference>
<evidence type="ECO:0000256" key="9">
    <source>
        <dbReference type="ARBA" id="ARBA00023180"/>
    </source>
</evidence>
<dbReference type="Gene3D" id="2.10.25.10">
    <property type="entry name" value="Laminin"/>
    <property type="match status" value="2"/>
</dbReference>
<organism evidence="12 13">
    <name type="scientific">Panicum virgatum</name>
    <name type="common">Blackwell switchgrass</name>
    <dbReference type="NCBI Taxonomy" id="38727"/>
    <lineage>
        <taxon>Eukaryota</taxon>
        <taxon>Viridiplantae</taxon>
        <taxon>Streptophyta</taxon>
        <taxon>Embryophyta</taxon>
        <taxon>Tracheophyta</taxon>
        <taxon>Spermatophyta</taxon>
        <taxon>Magnoliopsida</taxon>
        <taxon>Liliopsida</taxon>
        <taxon>Poales</taxon>
        <taxon>Poaceae</taxon>
        <taxon>PACMAD clade</taxon>
        <taxon>Panicoideae</taxon>
        <taxon>Panicodae</taxon>
        <taxon>Paniceae</taxon>
        <taxon>Panicinae</taxon>
        <taxon>Panicum</taxon>
        <taxon>Panicum sect. Hiantes</taxon>
    </lineage>
</organism>
<dbReference type="SMART" id="SM00181">
    <property type="entry name" value="EGF"/>
    <property type="match status" value="3"/>
</dbReference>
<comment type="caution">
    <text evidence="12">The sequence shown here is derived from an EMBL/GenBank/DDBJ whole genome shotgun (WGS) entry which is preliminary data.</text>
</comment>
<evidence type="ECO:0000256" key="2">
    <source>
        <dbReference type="ARBA" id="ARBA00022527"/>
    </source>
</evidence>
<gene>
    <name evidence="12" type="ORF">PVAP13_8NG058600</name>
</gene>
<dbReference type="GO" id="GO:0004674">
    <property type="term" value="F:protein serine/threonine kinase activity"/>
    <property type="evidence" value="ECO:0007669"/>
    <property type="project" value="UniProtKB-KW"/>
</dbReference>
<accession>A0A8T0P9T9</accession>
<dbReference type="Gene3D" id="1.10.510.10">
    <property type="entry name" value="Transferase(Phosphotransferase) domain 1"/>
    <property type="match status" value="1"/>
</dbReference>
<dbReference type="Pfam" id="PF13947">
    <property type="entry name" value="GUB_WAK_bind"/>
    <property type="match status" value="2"/>
</dbReference>
<dbReference type="GO" id="GO:0030247">
    <property type="term" value="F:polysaccharide binding"/>
    <property type="evidence" value="ECO:0007669"/>
    <property type="project" value="InterPro"/>
</dbReference>
<evidence type="ECO:0000313" key="13">
    <source>
        <dbReference type="Proteomes" id="UP000823388"/>
    </source>
</evidence>
<name>A0A8T0P9T9_PANVG</name>
<dbReference type="SUPFAM" id="SSF56112">
    <property type="entry name" value="Protein kinase-like (PK-like)"/>
    <property type="match status" value="1"/>
</dbReference>
<dbReference type="InterPro" id="IPR018097">
    <property type="entry name" value="EGF_Ca-bd_CS"/>
</dbReference>
<dbReference type="InterPro" id="IPR025287">
    <property type="entry name" value="WAK_GUB"/>
</dbReference>
<keyword evidence="5" id="KW-0732">Signal</keyword>
<keyword evidence="13" id="KW-1185">Reference proteome</keyword>
<evidence type="ECO:0000313" key="12">
    <source>
        <dbReference type="EMBL" id="KAG2556016.1"/>
    </source>
</evidence>
<keyword evidence="8" id="KW-1015">Disulfide bond</keyword>
<dbReference type="PANTHER" id="PTHR27005">
    <property type="entry name" value="WALL-ASSOCIATED RECEPTOR KINASE-LIKE 21"/>
    <property type="match status" value="1"/>
</dbReference>
<dbReference type="GO" id="GO:0005524">
    <property type="term" value="F:ATP binding"/>
    <property type="evidence" value="ECO:0007669"/>
    <property type="project" value="UniProtKB-KW"/>
</dbReference>
<dbReference type="SUPFAM" id="SSF57196">
    <property type="entry name" value="EGF/Laminin"/>
    <property type="match status" value="2"/>
</dbReference>
<dbReference type="InterPro" id="IPR045274">
    <property type="entry name" value="WAK-like"/>
</dbReference>
<dbReference type="PROSITE" id="PS00108">
    <property type="entry name" value="PROTEIN_KINASE_ST"/>
    <property type="match status" value="1"/>
</dbReference>
<dbReference type="EMBL" id="CM029052">
    <property type="protein sequence ID" value="KAG2556016.1"/>
    <property type="molecule type" value="Genomic_DNA"/>
</dbReference>
<dbReference type="Pfam" id="PF07714">
    <property type="entry name" value="PK_Tyr_Ser-Thr"/>
    <property type="match status" value="1"/>
</dbReference>
<dbReference type="InterPro" id="IPR049883">
    <property type="entry name" value="NOTCH1_EGF-like"/>
</dbReference>
<dbReference type="PROSITE" id="PS01187">
    <property type="entry name" value="EGF_CA"/>
    <property type="match status" value="2"/>
</dbReference>
<dbReference type="PANTHER" id="PTHR27005:SF215">
    <property type="entry name" value="OS09G0562600 PROTEIN"/>
    <property type="match status" value="1"/>
</dbReference>
<keyword evidence="3" id="KW-0245">EGF-like domain</keyword>
<protein>
    <recommendedName>
        <fullName evidence="11">Protein kinase domain-containing protein</fullName>
    </recommendedName>
</protein>
<keyword evidence="10" id="KW-0812">Transmembrane</keyword>
<evidence type="ECO:0000259" key="11">
    <source>
        <dbReference type="PROSITE" id="PS50011"/>
    </source>
</evidence>
<reference evidence="12" key="1">
    <citation type="submission" date="2020-05" db="EMBL/GenBank/DDBJ databases">
        <title>WGS assembly of Panicum virgatum.</title>
        <authorList>
            <person name="Lovell J.T."/>
            <person name="Jenkins J."/>
            <person name="Shu S."/>
            <person name="Juenger T.E."/>
            <person name="Schmutz J."/>
        </authorList>
    </citation>
    <scope>NUCLEOTIDE SEQUENCE</scope>
    <source>
        <strain evidence="12">AP13</strain>
    </source>
</reference>
<dbReference type="InterPro" id="IPR000719">
    <property type="entry name" value="Prot_kinase_dom"/>
</dbReference>
<dbReference type="SMART" id="SM00220">
    <property type="entry name" value="S_TKc"/>
    <property type="match status" value="1"/>
</dbReference>
<keyword evidence="9" id="KW-0325">Glycoprotein</keyword>
<evidence type="ECO:0000256" key="5">
    <source>
        <dbReference type="ARBA" id="ARBA00022729"/>
    </source>
</evidence>
<evidence type="ECO:0000256" key="3">
    <source>
        <dbReference type="ARBA" id="ARBA00022536"/>
    </source>
</evidence>
<dbReference type="GO" id="GO:0005886">
    <property type="term" value="C:plasma membrane"/>
    <property type="evidence" value="ECO:0007669"/>
    <property type="project" value="TreeGrafter"/>
</dbReference>
<dbReference type="InterPro" id="IPR011009">
    <property type="entry name" value="Kinase-like_dom_sf"/>
</dbReference>
<dbReference type="FunFam" id="1.10.510.10:FF:000084">
    <property type="entry name" value="Wall-associated receptor kinase 2"/>
    <property type="match status" value="1"/>
</dbReference>
<keyword evidence="10" id="KW-0472">Membrane</keyword>
<dbReference type="InterPro" id="IPR000742">
    <property type="entry name" value="EGF"/>
</dbReference>
<dbReference type="InterPro" id="IPR001245">
    <property type="entry name" value="Ser-Thr/Tyr_kinase_cat_dom"/>
</dbReference>
<dbReference type="FunFam" id="3.30.200.20:FF:001380">
    <property type="entry name" value="Protein kinase superfamily protein"/>
    <property type="match status" value="1"/>
</dbReference>
<evidence type="ECO:0000256" key="6">
    <source>
        <dbReference type="ARBA" id="ARBA00022741"/>
    </source>
</evidence>
<proteinExistence type="predicted"/>
<evidence type="ECO:0000256" key="10">
    <source>
        <dbReference type="SAM" id="Phobius"/>
    </source>
</evidence>
<keyword evidence="10" id="KW-1133">Transmembrane helix</keyword>
<sequence length="969" mass="104704">MALQLSAAAAAAAMSPGVPIGLPNCSTTCGDVVVPYPFGLGPSRCYWPGLNLTCDTSRHPPRLLIGDDANLRVTEISLRNQTMRVMGSRAVVNTTGGHLSSDSWNLPFGRGFTRHGYRLSYRNELVVDGCNAAATLLAAPLTTSAPGRLEAKSLVSGSGRNRTVEPFLVYVAEAGWIDHGHHAMMGTDGVDEAPILLAWSVARGLPPQPQRCDDDTRRRLCKSQNSRCLADLGGAGFMCQCQDGYDGNPYLPGGCQDIDECKLPSEDIGCFGECVNTVGSYYCLCPHRSYGNPDAQGGCVNISSTTTADEELLPTVAPAPIGLPNCSTTCGDVSVPYPFGIGAAAGCSWPGFHLTCNTSYNPPRLFIDSNATLEVVDIFLADSTLRVIYETTVVSLGSSDGGNGHMVGTYNLPDIGGPYMLSDSNEFILYGCDAQATLYGEYINGSSSTTSNDSVISRCVSTCSSDQVAVAAENSGSGLPVPMLTDGTSRSYCSGNDGCCHAPISAGSAPRGLDFKGLNTSQKNPVCMFVSEEGLTDQWQAIFNISDLGMRFYSVEASPLVLRWVVKEGFSVPANIDECRITKVRDSCFGDCINLPGDYECRCPRGTHGNATERGGCIAESPTGLIIGLSVASGPVFLLLVLGITLVLRKIEQHRKEMLKQKYFKQNRGQLLQQLVSQNADIAERMIIPVDELAKATNNFDKARELGGGGHGTVYKGILWDLHKEIDEFINEVAILSQINHKNVVKLFGCCLETEVPLLVYEFISNGTLYHHLHAEGPRSLSWSNRLRIATEIATSLAYLHSSVSIPIIHRDIKSSNILLDDTLTSKVSDFGASRYIPTDKTGLTTRVQGTAGYLDPMYFYTGRLTEKSDVYSFGVILVELVTRKKPFPYLSDQGDGLVADFVNLLAEGNLLGMIDQQVLEEGGEEIQEVASLAAYCVSLRTEERPTMRKVEHILEGIWGTRKYNKDYT</sequence>
<dbReference type="InterPro" id="IPR001881">
    <property type="entry name" value="EGF-like_Ca-bd_dom"/>
</dbReference>
<dbReference type="CDD" id="cd00054">
    <property type="entry name" value="EGF_CA"/>
    <property type="match status" value="2"/>
</dbReference>
<dbReference type="Proteomes" id="UP000823388">
    <property type="component" value="Chromosome 8N"/>
</dbReference>
<feature type="domain" description="Protein kinase" evidence="11">
    <location>
        <begin position="700"/>
        <end position="956"/>
    </location>
</feature>
<dbReference type="PROSITE" id="PS50011">
    <property type="entry name" value="PROTEIN_KINASE_DOM"/>
    <property type="match status" value="1"/>
</dbReference>
<keyword evidence="7" id="KW-0067">ATP-binding</keyword>